<sequence length="202" mass="22623">MSTTTTRNGNEDVENIYTQSEISNAFLSYQYIGNDSDSRSFISSTVSPKDEFATSHESYEAEQLFKLAEKIVNAKEEAEIKQNVLKKHPSWATVNIKGDVKHLYGIAESQGSSFQYTTREQIFQPRQNQAYQYSFENISQTSGSRSNISFLPTATSPLRNPVIMIDKNSSHKVSAFAKEMFGWVLVQVNTAVGEDGVGLRVL</sequence>
<keyword evidence="2" id="KW-1185">Reference proteome</keyword>
<organism evidence="1 2">
    <name type="scientific">Clydaea vesicula</name>
    <dbReference type="NCBI Taxonomy" id="447962"/>
    <lineage>
        <taxon>Eukaryota</taxon>
        <taxon>Fungi</taxon>
        <taxon>Fungi incertae sedis</taxon>
        <taxon>Chytridiomycota</taxon>
        <taxon>Chytridiomycota incertae sedis</taxon>
        <taxon>Chytridiomycetes</taxon>
        <taxon>Lobulomycetales</taxon>
        <taxon>Lobulomycetaceae</taxon>
        <taxon>Clydaea</taxon>
    </lineage>
</organism>
<evidence type="ECO:0000313" key="2">
    <source>
        <dbReference type="Proteomes" id="UP001211065"/>
    </source>
</evidence>
<proteinExistence type="predicted"/>
<dbReference type="AlphaFoldDB" id="A0AAD5U6S5"/>
<reference evidence="1" key="1">
    <citation type="submission" date="2020-05" db="EMBL/GenBank/DDBJ databases">
        <title>Phylogenomic resolution of chytrid fungi.</title>
        <authorList>
            <person name="Stajich J.E."/>
            <person name="Amses K."/>
            <person name="Simmons R."/>
            <person name="Seto K."/>
            <person name="Myers J."/>
            <person name="Bonds A."/>
            <person name="Quandt C.A."/>
            <person name="Barry K."/>
            <person name="Liu P."/>
            <person name="Grigoriev I."/>
            <person name="Longcore J.E."/>
            <person name="James T.Y."/>
        </authorList>
    </citation>
    <scope>NUCLEOTIDE SEQUENCE</scope>
    <source>
        <strain evidence="1">JEL0476</strain>
    </source>
</reference>
<accession>A0AAD5U6S5</accession>
<name>A0AAD5U6S5_9FUNG</name>
<evidence type="ECO:0000313" key="1">
    <source>
        <dbReference type="EMBL" id="KAJ3226578.1"/>
    </source>
</evidence>
<dbReference type="EMBL" id="JADGJW010000033">
    <property type="protein sequence ID" value="KAJ3226578.1"/>
    <property type="molecule type" value="Genomic_DNA"/>
</dbReference>
<protein>
    <submittedName>
        <fullName evidence="1">Uncharacterized protein</fullName>
    </submittedName>
</protein>
<gene>
    <name evidence="1" type="ORF">HK099_004605</name>
</gene>
<dbReference type="Proteomes" id="UP001211065">
    <property type="component" value="Unassembled WGS sequence"/>
</dbReference>
<comment type="caution">
    <text evidence="1">The sequence shown here is derived from an EMBL/GenBank/DDBJ whole genome shotgun (WGS) entry which is preliminary data.</text>
</comment>